<dbReference type="EMBL" id="GL349473">
    <property type="protein sequence ID" value="KNC52548.1"/>
    <property type="molecule type" value="Genomic_DNA"/>
</dbReference>
<dbReference type="STRING" id="461836.A0A0L0DMC8"/>
<protein>
    <submittedName>
        <fullName evidence="3">Uncharacterized protein</fullName>
    </submittedName>
</protein>
<dbReference type="RefSeq" id="XP_013755339.1">
    <property type="nucleotide sequence ID" value="XM_013899885.1"/>
</dbReference>
<reference evidence="3 4" key="1">
    <citation type="submission" date="2010-05" db="EMBL/GenBank/DDBJ databases">
        <title>The Genome Sequence of Thecamonas trahens ATCC 50062.</title>
        <authorList>
            <consortium name="The Broad Institute Genome Sequencing Platform"/>
            <person name="Russ C."/>
            <person name="Cuomo C."/>
            <person name="Shea T."/>
            <person name="Young S.K."/>
            <person name="Zeng Q."/>
            <person name="Koehrsen M."/>
            <person name="Haas B."/>
            <person name="Borodovsky M."/>
            <person name="Guigo R."/>
            <person name="Alvarado L."/>
            <person name="Berlin A."/>
            <person name="Bochicchio J."/>
            <person name="Borenstein D."/>
            <person name="Chapman S."/>
            <person name="Chen Z."/>
            <person name="Freedman E."/>
            <person name="Gellesch M."/>
            <person name="Goldberg J."/>
            <person name="Griggs A."/>
            <person name="Gujja S."/>
            <person name="Heilman E."/>
            <person name="Heiman D."/>
            <person name="Hepburn T."/>
            <person name="Howarth C."/>
            <person name="Jen D."/>
            <person name="Larson L."/>
            <person name="Mehta T."/>
            <person name="Park D."/>
            <person name="Pearson M."/>
            <person name="Roberts A."/>
            <person name="Saif S."/>
            <person name="Shenoy N."/>
            <person name="Sisk P."/>
            <person name="Stolte C."/>
            <person name="Sykes S."/>
            <person name="Thomson T."/>
            <person name="Walk T."/>
            <person name="White J."/>
            <person name="Yandava C."/>
            <person name="Burger G."/>
            <person name="Gray M.W."/>
            <person name="Holland P.W.H."/>
            <person name="King N."/>
            <person name="Lang F.B.F."/>
            <person name="Roger A.J."/>
            <person name="Ruiz-Trillo I."/>
            <person name="Lander E."/>
            <person name="Nusbaum C."/>
        </authorList>
    </citation>
    <scope>NUCLEOTIDE SEQUENCE [LARGE SCALE GENOMIC DNA]</scope>
    <source>
        <strain evidence="3 4">ATCC 50062</strain>
    </source>
</reference>
<dbReference type="PANTHER" id="PTHR24198:SF165">
    <property type="entry name" value="ANKYRIN REPEAT-CONTAINING PROTEIN-RELATED"/>
    <property type="match status" value="1"/>
</dbReference>
<evidence type="ECO:0000256" key="1">
    <source>
        <dbReference type="ARBA" id="ARBA00022737"/>
    </source>
</evidence>
<dbReference type="CDD" id="cd09917">
    <property type="entry name" value="F-box_SF"/>
    <property type="match status" value="1"/>
</dbReference>
<dbReference type="Proteomes" id="UP000054408">
    <property type="component" value="Unassembled WGS sequence"/>
</dbReference>
<keyword evidence="1" id="KW-0677">Repeat</keyword>
<organism evidence="3 4">
    <name type="scientific">Thecamonas trahens ATCC 50062</name>
    <dbReference type="NCBI Taxonomy" id="461836"/>
    <lineage>
        <taxon>Eukaryota</taxon>
        <taxon>Apusozoa</taxon>
        <taxon>Apusomonadida</taxon>
        <taxon>Apusomonadidae</taxon>
        <taxon>Thecamonas</taxon>
    </lineage>
</organism>
<dbReference type="OrthoDB" id="20872at2759"/>
<evidence type="ECO:0000313" key="3">
    <source>
        <dbReference type="EMBL" id="KNC52548.1"/>
    </source>
</evidence>
<gene>
    <name evidence="3" type="ORF">AMSG_08114</name>
</gene>
<sequence>MLDKLPVELLQVIAFRQSHALAGRDVVAMAMTCKRMHGAVLGSRFVRRLATAMSGYDACIAHGEWGGAQLALSRLNPQPVVRFWQKKSRVEPVFAVAGEAADDSMWQALVIELARARAVVARQTQVGAELGSRRGLSPNAFYPRLSVAALAVEAGLIGLALKVLPLTDEAGRGCTLVAAAGRGEASVVMAVLRESPTPGTVYLETAIAHAAFKNNVGILEALLAQPSGSPSGDNHLAVVAAAGAGAYDAVELLLADGRSDPSARGNRAIYDAAAGGHADVVALLLSEERVNPNARNRWPVCAAAANGHVAVVKLLLNDPRKLVEN</sequence>
<dbReference type="SUPFAM" id="SSF48403">
    <property type="entry name" value="Ankyrin repeat"/>
    <property type="match status" value="1"/>
</dbReference>
<keyword evidence="2" id="KW-0040">ANK repeat</keyword>
<accession>A0A0L0DMC8</accession>
<dbReference type="PANTHER" id="PTHR24198">
    <property type="entry name" value="ANKYRIN REPEAT AND PROTEIN KINASE DOMAIN-CONTAINING PROTEIN"/>
    <property type="match status" value="1"/>
</dbReference>
<proteinExistence type="predicted"/>
<dbReference type="SMART" id="SM00248">
    <property type="entry name" value="ANK"/>
    <property type="match status" value="4"/>
</dbReference>
<dbReference type="Pfam" id="PF12796">
    <property type="entry name" value="Ank_2"/>
    <property type="match status" value="1"/>
</dbReference>
<evidence type="ECO:0000256" key="2">
    <source>
        <dbReference type="ARBA" id="ARBA00023043"/>
    </source>
</evidence>
<dbReference type="InterPro" id="IPR036770">
    <property type="entry name" value="Ankyrin_rpt-contain_sf"/>
</dbReference>
<dbReference type="AlphaFoldDB" id="A0A0L0DMC8"/>
<evidence type="ECO:0000313" key="4">
    <source>
        <dbReference type="Proteomes" id="UP000054408"/>
    </source>
</evidence>
<dbReference type="GeneID" id="25566878"/>
<dbReference type="InterPro" id="IPR002110">
    <property type="entry name" value="Ankyrin_rpt"/>
</dbReference>
<keyword evidence="4" id="KW-1185">Reference proteome</keyword>
<dbReference type="Gene3D" id="1.25.40.20">
    <property type="entry name" value="Ankyrin repeat-containing domain"/>
    <property type="match status" value="1"/>
</dbReference>
<name>A0A0L0DMC8_THETB</name>